<evidence type="ECO:0000313" key="2">
    <source>
        <dbReference type="Proteomes" id="UP000006727"/>
    </source>
</evidence>
<reference evidence="1" key="3">
    <citation type="submission" date="2020-12" db="UniProtKB">
        <authorList>
            <consortium name="EnsemblPlants"/>
        </authorList>
    </citation>
    <scope>IDENTIFICATION</scope>
</reference>
<dbReference type="AlphaFoldDB" id="A0A7I4FFJ0"/>
<dbReference type="EMBL" id="ABEU02000022">
    <property type="status" value="NOT_ANNOTATED_CDS"/>
    <property type="molecule type" value="Genomic_DNA"/>
</dbReference>
<protein>
    <submittedName>
        <fullName evidence="1">Uncharacterized protein</fullName>
    </submittedName>
</protein>
<dbReference type="Gramene" id="Pp3c22_9330V3.3">
    <property type="protein sequence ID" value="Pp3c22_9330V3.3"/>
    <property type="gene ID" value="Pp3c22_9330"/>
</dbReference>
<gene>
    <name evidence="1" type="primary">LOC112274703</name>
</gene>
<accession>A0A7I4FFJ0</accession>
<reference evidence="1 2" key="2">
    <citation type="journal article" date="2018" name="Plant J.">
        <title>The Physcomitrella patens chromosome-scale assembly reveals moss genome structure and evolution.</title>
        <authorList>
            <person name="Lang D."/>
            <person name="Ullrich K.K."/>
            <person name="Murat F."/>
            <person name="Fuchs J."/>
            <person name="Jenkins J."/>
            <person name="Haas F.B."/>
            <person name="Piednoel M."/>
            <person name="Gundlach H."/>
            <person name="Van Bel M."/>
            <person name="Meyberg R."/>
            <person name="Vives C."/>
            <person name="Morata J."/>
            <person name="Symeonidi A."/>
            <person name="Hiss M."/>
            <person name="Muchero W."/>
            <person name="Kamisugi Y."/>
            <person name="Saleh O."/>
            <person name="Blanc G."/>
            <person name="Decker E.L."/>
            <person name="van Gessel N."/>
            <person name="Grimwood J."/>
            <person name="Hayes R.D."/>
            <person name="Graham S.W."/>
            <person name="Gunter L.E."/>
            <person name="McDaniel S.F."/>
            <person name="Hoernstein S.N.W."/>
            <person name="Larsson A."/>
            <person name="Li F.W."/>
            <person name="Perroud P.F."/>
            <person name="Phillips J."/>
            <person name="Ranjan P."/>
            <person name="Rokshar D.S."/>
            <person name="Rothfels C.J."/>
            <person name="Schneider L."/>
            <person name="Shu S."/>
            <person name="Stevenson D.W."/>
            <person name="Thummler F."/>
            <person name="Tillich M."/>
            <person name="Villarreal Aguilar J.C."/>
            <person name="Widiez T."/>
            <person name="Wong G.K."/>
            <person name="Wymore A."/>
            <person name="Zhang Y."/>
            <person name="Zimmer A.D."/>
            <person name="Quatrano R.S."/>
            <person name="Mayer K.F.X."/>
            <person name="Goodstein D."/>
            <person name="Casacuberta J.M."/>
            <person name="Vandepoele K."/>
            <person name="Reski R."/>
            <person name="Cuming A.C."/>
            <person name="Tuskan G.A."/>
            <person name="Maumus F."/>
            <person name="Salse J."/>
            <person name="Schmutz J."/>
            <person name="Rensing S.A."/>
        </authorList>
    </citation>
    <scope>NUCLEOTIDE SEQUENCE [LARGE SCALE GENOMIC DNA]</scope>
    <source>
        <strain evidence="1 2">cv. Gransden 2004</strain>
    </source>
</reference>
<evidence type="ECO:0000313" key="1">
    <source>
        <dbReference type="EnsemblPlants" id="Pp3c22_9330V3.3"/>
    </source>
</evidence>
<proteinExistence type="predicted"/>
<reference evidence="1 2" key="1">
    <citation type="journal article" date="2008" name="Science">
        <title>The Physcomitrella genome reveals evolutionary insights into the conquest of land by plants.</title>
        <authorList>
            <person name="Rensing S."/>
            <person name="Lang D."/>
            <person name="Zimmer A."/>
            <person name="Terry A."/>
            <person name="Salamov A."/>
            <person name="Shapiro H."/>
            <person name="Nishiyama T."/>
            <person name="Perroud P.-F."/>
            <person name="Lindquist E."/>
            <person name="Kamisugi Y."/>
            <person name="Tanahashi T."/>
            <person name="Sakakibara K."/>
            <person name="Fujita T."/>
            <person name="Oishi K."/>
            <person name="Shin-I T."/>
            <person name="Kuroki Y."/>
            <person name="Toyoda A."/>
            <person name="Suzuki Y."/>
            <person name="Hashimoto A."/>
            <person name="Yamaguchi K."/>
            <person name="Sugano A."/>
            <person name="Kohara Y."/>
            <person name="Fujiyama A."/>
            <person name="Anterola A."/>
            <person name="Aoki S."/>
            <person name="Ashton N."/>
            <person name="Barbazuk W.B."/>
            <person name="Barker E."/>
            <person name="Bennetzen J."/>
            <person name="Bezanilla M."/>
            <person name="Blankenship R."/>
            <person name="Cho S.H."/>
            <person name="Dutcher S."/>
            <person name="Estelle M."/>
            <person name="Fawcett J.A."/>
            <person name="Gundlach H."/>
            <person name="Hanada K."/>
            <person name="Heyl A."/>
            <person name="Hicks K.A."/>
            <person name="Hugh J."/>
            <person name="Lohr M."/>
            <person name="Mayer K."/>
            <person name="Melkozernov A."/>
            <person name="Murata T."/>
            <person name="Nelson D."/>
            <person name="Pils B."/>
            <person name="Prigge M."/>
            <person name="Reiss B."/>
            <person name="Renner T."/>
            <person name="Rombauts S."/>
            <person name="Rushton P."/>
            <person name="Sanderfoot A."/>
            <person name="Schween G."/>
            <person name="Shiu S.-H."/>
            <person name="Stueber K."/>
            <person name="Theodoulou F.L."/>
            <person name="Tu H."/>
            <person name="Van de Peer Y."/>
            <person name="Verrier P.J."/>
            <person name="Waters E."/>
            <person name="Wood A."/>
            <person name="Yang L."/>
            <person name="Cove D."/>
            <person name="Cuming A."/>
            <person name="Hasebe M."/>
            <person name="Lucas S."/>
            <person name="Mishler D.B."/>
            <person name="Reski R."/>
            <person name="Grigoriev I."/>
            <person name="Quatrano R.S."/>
            <person name="Boore J.L."/>
        </authorList>
    </citation>
    <scope>NUCLEOTIDE SEQUENCE [LARGE SCALE GENOMIC DNA]</scope>
    <source>
        <strain evidence="1 2">cv. Gransden 2004</strain>
    </source>
</reference>
<dbReference type="EnsemblPlants" id="Pp3c22_9330V3.3">
    <property type="protein sequence ID" value="Pp3c22_9330V3.3"/>
    <property type="gene ID" value="Pp3c22_9330"/>
</dbReference>
<sequence length="120" mass="13877">MPLNGSDSSRFVNQKMTDLRAQVRFRTLVWRDQVLDKTMLVLLMFRVKGLSPLFRRILAGVSVPRAKIKTVCYGISGYIRHFLLLGFRLEYCRLSSNCPVAQIDLYMFHVHILKLGISET</sequence>
<name>A0A7I4FFJ0_PHYPA</name>
<organism evidence="1 2">
    <name type="scientific">Physcomitrium patens</name>
    <name type="common">Spreading-leaved earth moss</name>
    <name type="synonym">Physcomitrella patens</name>
    <dbReference type="NCBI Taxonomy" id="3218"/>
    <lineage>
        <taxon>Eukaryota</taxon>
        <taxon>Viridiplantae</taxon>
        <taxon>Streptophyta</taxon>
        <taxon>Embryophyta</taxon>
        <taxon>Bryophyta</taxon>
        <taxon>Bryophytina</taxon>
        <taxon>Bryopsida</taxon>
        <taxon>Funariidae</taxon>
        <taxon>Funariales</taxon>
        <taxon>Funariaceae</taxon>
        <taxon>Physcomitrium</taxon>
    </lineage>
</organism>
<dbReference type="Proteomes" id="UP000006727">
    <property type="component" value="Chromosome 22"/>
</dbReference>
<keyword evidence="2" id="KW-1185">Reference proteome</keyword>